<feature type="chain" id="PRO_5024869928" description="AttH domain-containing protein" evidence="1">
    <location>
        <begin position="21"/>
        <end position="391"/>
    </location>
</feature>
<feature type="signal peptide" evidence="1">
    <location>
        <begin position="1"/>
        <end position="20"/>
    </location>
</feature>
<keyword evidence="3" id="KW-1185">Reference proteome</keyword>
<evidence type="ECO:0008006" key="4">
    <source>
        <dbReference type="Google" id="ProtNLM"/>
    </source>
</evidence>
<evidence type="ECO:0000313" key="2">
    <source>
        <dbReference type="EMBL" id="KAE8331430.1"/>
    </source>
</evidence>
<name>A0A5N6XIQ9_9EURO</name>
<evidence type="ECO:0000256" key="1">
    <source>
        <dbReference type="SAM" id="SignalP"/>
    </source>
</evidence>
<organism evidence="2 3">
    <name type="scientific">Aspergillus sergii</name>
    <dbReference type="NCBI Taxonomy" id="1034303"/>
    <lineage>
        <taxon>Eukaryota</taxon>
        <taxon>Fungi</taxon>
        <taxon>Dikarya</taxon>
        <taxon>Ascomycota</taxon>
        <taxon>Pezizomycotina</taxon>
        <taxon>Eurotiomycetes</taxon>
        <taxon>Eurotiomycetidae</taxon>
        <taxon>Eurotiales</taxon>
        <taxon>Aspergillaceae</taxon>
        <taxon>Aspergillus</taxon>
        <taxon>Aspergillus subgen. Circumdati</taxon>
    </lineage>
</organism>
<protein>
    <recommendedName>
        <fullName evidence="4">AttH domain-containing protein</fullName>
    </recommendedName>
</protein>
<evidence type="ECO:0000313" key="3">
    <source>
        <dbReference type="Proteomes" id="UP000325945"/>
    </source>
</evidence>
<proteinExistence type="predicted"/>
<keyword evidence="1" id="KW-0732">Signal</keyword>
<sequence length="391" mass="43618">MRFLLPFTLALGLLAQPRAAQTTGEEVFSMGVGPVELVHEGPLVPDNYTNPLFTDTGFVIRGNTTSGEEFHLWIFWYRQIGTHEFIVNSDVMQVSLLRGSFSEGNRTRMNDVPFVNKGQNLEDYRELGTMEVTYDDNLVTWKFENITLQFKSNHWNVKGSYAGVALDLQLEIRGKEFYHAGDFADLEGCDSETTATNYNCSGIAGGINHVYASGTINDNGTALVIDQAQGVHERIIQAKDVPSRLDIGLGRGSLWLHGWGEKFSWFTFTSDEGPYAVGMLNIGNGTHVTSGSLNVTIEERGHWLDSKTNVVNPSAWCTTAVLDTGVLEANVQAFGRVYYYWLRTGGLMIVNQMTADMTMTYTPYDGEPVMDKGRAFMEVMKTFYQQPLLVD</sequence>
<dbReference type="EMBL" id="ML741769">
    <property type="protein sequence ID" value="KAE8331430.1"/>
    <property type="molecule type" value="Genomic_DNA"/>
</dbReference>
<dbReference type="AlphaFoldDB" id="A0A5N6XIQ9"/>
<dbReference type="Proteomes" id="UP000325945">
    <property type="component" value="Unassembled WGS sequence"/>
</dbReference>
<accession>A0A5N6XIQ9</accession>
<gene>
    <name evidence="2" type="ORF">BDV39DRAFT_201081</name>
</gene>
<reference evidence="3" key="1">
    <citation type="submission" date="2019-04" db="EMBL/GenBank/DDBJ databases">
        <title>Friends and foes A comparative genomics studyof 23 Aspergillus species from section Flavi.</title>
        <authorList>
            <consortium name="DOE Joint Genome Institute"/>
            <person name="Kjaerbolling I."/>
            <person name="Vesth T."/>
            <person name="Frisvad J.C."/>
            <person name="Nybo J.L."/>
            <person name="Theobald S."/>
            <person name="Kildgaard S."/>
            <person name="Isbrandt T."/>
            <person name="Kuo A."/>
            <person name="Sato A."/>
            <person name="Lyhne E.K."/>
            <person name="Kogle M.E."/>
            <person name="Wiebenga A."/>
            <person name="Kun R.S."/>
            <person name="Lubbers R.J."/>
            <person name="Makela M.R."/>
            <person name="Barry K."/>
            <person name="Chovatia M."/>
            <person name="Clum A."/>
            <person name="Daum C."/>
            <person name="Haridas S."/>
            <person name="He G."/>
            <person name="LaButti K."/>
            <person name="Lipzen A."/>
            <person name="Mondo S."/>
            <person name="Riley R."/>
            <person name="Salamov A."/>
            <person name="Simmons B.A."/>
            <person name="Magnuson J.K."/>
            <person name="Henrissat B."/>
            <person name="Mortensen U.H."/>
            <person name="Larsen T.O."/>
            <person name="Devries R.P."/>
            <person name="Grigoriev I.V."/>
            <person name="Machida M."/>
            <person name="Baker S.E."/>
            <person name="Andersen M.R."/>
        </authorList>
    </citation>
    <scope>NUCLEOTIDE SEQUENCE [LARGE SCALE GENOMIC DNA]</scope>
    <source>
        <strain evidence="3">CBS 130017</strain>
    </source>
</reference>